<evidence type="ECO:0000256" key="2">
    <source>
        <dbReference type="ARBA" id="ARBA00022827"/>
    </source>
</evidence>
<dbReference type="SUPFAM" id="SSF51905">
    <property type="entry name" value="FAD/NAD(P)-binding domain"/>
    <property type="match status" value="1"/>
</dbReference>
<dbReference type="OrthoDB" id="655030at2759"/>
<feature type="domain" description="FAD-binding" evidence="4">
    <location>
        <begin position="5"/>
        <end position="175"/>
    </location>
</feature>
<gene>
    <name evidence="5" type="ORF">Trco_006071</name>
</gene>
<evidence type="ECO:0000256" key="1">
    <source>
        <dbReference type="ARBA" id="ARBA00022630"/>
    </source>
</evidence>
<organism evidence="5 6">
    <name type="scientific">Trichoderma cornu-damae</name>
    <dbReference type="NCBI Taxonomy" id="654480"/>
    <lineage>
        <taxon>Eukaryota</taxon>
        <taxon>Fungi</taxon>
        <taxon>Dikarya</taxon>
        <taxon>Ascomycota</taxon>
        <taxon>Pezizomycotina</taxon>
        <taxon>Sordariomycetes</taxon>
        <taxon>Hypocreomycetidae</taxon>
        <taxon>Hypocreales</taxon>
        <taxon>Hypocreaceae</taxon>
        <taxon>Trichoderma</taxon>
    </lineage>
</organism>
<evidence type="ECO:0000259" key="4">
    <source>
        <dbReference type="Pfam" id="PF01494"/>
    </source>
</evidence>
<dbReference type="PRINTS" id="PR00420">
    <property type="entry name" value="RNGMNOXGNASE"/>
</dbReference>
<protein>
    <recommendedName>
        <fullName evidence="4">FAD-binding domain-containing protein</fullName>
    </recommendedName>
</protein>
<keyword evidence="1" id="KW-0285">Flavoprotein</keyword>
<evidence type="ECO:0000256" key="3">
    <source>
        <dbReference type="ARBA" id="ARBA00023002"/>
    </source>
</evidence>
<dbReference type="EMBL" id="JAIWOZ010000004">
    <property type="protein sequence ID" value="KAH6606918.1"/>
    <property type="molecule type" value="Genomic_DNA"/>
</dbReference>
<evidence type="ECO:0000313" key="5">
    <source>
        <dbReference type="EMBL" id="KAH6606918.1"/>
    </source>
</evidence>
<dbReference type="InterPro" id="IPR036188">
    <property type="entry name" value="FAD/NAD-bd_sf"/>
</dbReference>
<evidence type="ECO:0000313" key="6">
    <source>
        <dbReference type="Proteomes" id="UP000827724"/>
    </source>
</evidence>
<dbReference type="InterPro" id="IPR051704">
    <property type="entry name" value="FAD_aromatic-hydroxylase"/>
</dbReference>
<dbReference type="InterPro" id="IPR002938">
    <property type="entry name" value="FAD-bd"/>
</dbReference>
<reference evidence="5" key="1">
    <citation type="submission" date="2021-08" db="EMBL/GenBank/DDBJ databases">
        <title>Chromosome-Level Trichoderma cornu-damae using Hi-C Data.</title>
        <authorList>
            <person name="Kim C.S."/>
        </authorList>
    </citation>
    <scope>NUCLEOTIDE SEQUENCE</scope>
    <source>
        <strain evidence="5">KA19-0412C</strain>
    </source>
</reference>
<dbReference type="GO" id="GO:0071949">
    <property type="term" value="F:FAD binding"/>
    <property type="evidence" value="ECO:0007669"/>
    <property type="project" value="InterPro"/>
</dbReference>
<keyword evidence="6" id="KW-1185">Reference proteome</keyword>
<dbReference type="Gene3D" id="3.50.50.60">
    <property type="entry name" value="FAD/NAD(P)-binding domain"/>
    <property type="match status" value="1"/>
</dbReference>
<dbReference type="AlphaFoldDB" id="A0A9P8QPP9"/>
<keyword evidence="3" id="KW-0560">Oxidoreductase</keyword>
<comment type="caution">
    <text evidence="5">The sequence shown here is derived from an EMBL/GenBank/DDBJ whole genome shotgun (WGS) entry which is preliminary data.</text>
</comment>
<accession>A0A9P8QPP9</accession>
<proteinExistence type="predicted"/>
<name>A0A9P8QPP9_9HYPO</name>
<dbReference type="GO" id="GO:0016491">
    <property type="term" value="F:oxidoreductase activity"/>
    <property type="evidence" value="ECO:0007669"/>
    <property type="project" value="UniProtKB-KW"/>
</dbReference>
<dbReference type="PANTHER" id="PTHR46865:SF7">
    <property type="entry name" value="MONOOXYGENASE, PUTATIVE (AFU_ORTHOLOGUE AFUA_8G07040)-RELATED"/>
    <property type="match status" value="1"/>
</dbReference>
<dbReference type="PANTHER" id="PTHR46865">
    <property type="entry name" value="OXIDOREDUCTASE-RELATED"/>
    <property type="match status" value="1"/>
</dbReference>
<keyword evidence="2" id="KW-0274">FAD</keyword>
<sequence>MDPLKVLIVGGGIAGPAIAYWLSRIGAHVTLIERSAEMRASGQQVDIRGQGVLVMKKMGIEAAVRAVAVREPGMQLIGRNGQTKAFFPIAKSGSGKQGFTSEFEIMRGDLVQILYALTENHENVRHLFNTAIKGFTQDDEDRPNGKVHVSFEDGYEEDFDLIIGADGTNSKTREMVLGPDAPDPRRALGGYIGYYSVPSSPGDSDRATFCHLTGSRIIGTRKDTSKLTRVYMIFRGKKPAVDAALSSGDQKELKKALAELYQGGRWECDRFVEALLHAPEADDLYCTPIEEVHLPRGSWSKGRVALLGDSAHCQTAGGYGCAWGLVGAYVLAGEIATLLKKDKSSSTAAIIQGAKNYEEKFRPIATAMHGSYGWFKDSLVPKSSLGIWCLHVFARVAAYLQLGQMDGSDEKTAKWQLPHYPELD</sequence>
<dbReference type="Proteomes" id="UP000827724">
    <property type="component" value="Unassembled WGS sequence"/>
</dbReference>
<dbReference type="Pfam" id="PF01494">
    <property type="entry name" value="FAD_binding_3"/>
    <property type="match status" value="1"/>
</dbReference>